<organism evidence="3 4">
    <name type="scientific">Blastococcus aggregatus</name>
    <dbReference type="NCBI Taxonomy" id="38502"/>
    <lineage>
        <taxon>Bacteria</taxon>
        <taxon>Bacillati</taxon>
        <taxon>Actinomycetota</taxon>
        <taxon>Actinomycetes</taxon>
        <taxon>Geodermatophilales</taxon>
        <taxon>Geodermatophilaceae</taxon>
        <taxon>Blastococcus</taxon>
    </lineage>
</organism>
<dbReference type="AlphaFoldDB" id="A0A285V708"/>
<dbReference type="EMBL" id="OBQI01000003">
    <property type="protein sequence ID" value="SOC49914.1"/>
    <property type="molecule type" value="Genomic_DNA"/>
</dbReference>
<keyword evidence="2" id="KW-0812">Transmembrane</keyword>
<keyword evidence="4" id="KW-1185">Reference proteome</keyword>
<reference evidence="4" key="1">
    <citation type="submission" date="2017-08" db="EMBL/GenBank/DDBJ databases">
        <authorList>
            <person name="Varghese N."/>
            <person name="Submissions S."/>
        </authorList>
    </citation>
    <scope>NUCLEOTIDE SEQUENCE [LARGE SCALE GENOMIC DNA]</scope>
    <source>
        <strain evidence="4">DSM 4725</strain>
    </source>
</reference>
<evidence type="ECO:0000256" key="2">
    <source>
        <dbReference type="SAM" id="Phobius"/>
    </source>
</evidence>
<evidence type="ECO:0000313" key="3">
    <source>
        <dbReference type="EMBL" id="SOC49914.1"/>
    </source>
</evidence>
<keyword evidence="2" id="KW-1133">Transmembrane helix</keyword>
<dbReference type="Proteomes" id="UP000219435">
    <property type="component" value="Unassembled WGS sequence"/>
</dbReference>
<feature type="transmembrane region" description="Helical" evidence="2">
    <location>
        <begin position="34"/>
        <end position="55"/>
    </location>
</feature>
<accession>A0A285V708</accession>
<sequence length="109" mass="11076">MAHEEAAMSALTPDCDPDMSHCGQPWQGKSGPGASILSVAVLLTILGVSLAVVATRAVSDAFDFVAVPIALMAGVSLVRRVARSAAPAVRAASARVPRGVTVRRSQPAG</sequence>
<feature type="transmembrane region" description="Helical" evidence="2">
    <location>
        <begin position="61"/>
        <end position="78"/>
    </location>
</feature>
<protein>
    <submittedName>
        <fullName evidence="3">Uncharacterized protein</fullName>
    </submittedName>
</protein>
<evidence type="ECO:0000313" key="4">
    <source>
        <dbReference type="Proteomes" id="UP000219435"/>
    </source>
</evidence>
<feature type="region of interest" description="Disordered" evidence="1">
    <location>
        <begin position="7"/>
        <end position="27"/>
    </location>
</feature>
<proteinExistence type="predicted"/>
<keyword evidence="2" id="KW-0472">Membrane</keyword>
<evidence type="ECO:0000256" key="1">
    <source>
        <dbReference type="SAM" id="MobiDB-lite"/>
    </source>
</evidence>
<gene>
    <name evidence="3" type="ORF">SAMN05660748_2648</name>
</gene>
<name>A0A285V708_9ACTN</name>